<dbReference type="SUPFAM" id="SSF51445">
    <property type="entry name" value="(Trans)glycosidases"/>
    <property type="match status" value="1"/>
</dbReference>
<dbReference type="InterPro" id="IPR001764">
    <property type="entry name" value="Glyco_hydro_3_N"/>
</dbReference>
<evidence type="ECO:0000313" key="4">
    <source>
        <dbReference type="EMBL" id="PJF46683.1"/>
    </source>
</evidence>
<dbReference type="PRINTS" id="PR00133">
    <property type="entry name" value="GLHYDRLASE3"/>
</dbReference>
<dbReference type="Gene3D" id="2.60.40.10">
    <property type="entry name" value="Immunoglobulins"/>
    <property type="match status" value="1"/>
</dbReference>
<name>A0A2M8QA50_9CHLR</name>
<evidence type="ECO:0000259" key="3">
    <source>
        <dbReference type="SMART" id="SM01217"/>
    </source>
</evidence>
<dbReference type="FunFam" id="2.60.40.10:FF:000495">
    <property type="entry name" value="Periplasmic beta-glucosidase"/>
    <property type="match status" value="1"/>
</dbReference>
<comment type="similarity">
    <text evidence="1">Belongs to the glycosyl hydrolase 3 family.</text>
</comment>
<dbReference type="InterPro" id="IPR051915">
    <property type="entry name" value="Cellulose_Degrad_GH3"/>
</dbReference>
<evidence type="ECO:0000256" key="2">
    <source>
        <dbReference type="ARBA" id="ARBA00022801"/>
    </source>
</evidence>
<dbReference type="PANTHER" id="PTHR30620">
    <property type="entry name" value="PERIPLASMIC BETA-GLUCOSIDASE-RELATED"/>
    <property type="match status" value="1"/>
</dbReference>
<dbReference type="GO" id="GO:0008422">
    <property type="term" value="F:beta-glucosidase activity"/>
    <property type="evidence" value="ECO:0007669"/>
    <property type="project" value="TreeGrafter"/>
</dbReference>
<dbReference type="Proteomes" id="UP000230790">
    <property type="component" value="Unassembled WGS sequence"/>
</dbReference>
<dbReference type="PANTHER" id="PTHR30620:SF123">
    <property type="entry name" value="BETA-XYLOSIDASE"/>
    <property type="match status" value="1"/>
</dbReference>
<feature type="domain" description="Fibronectin type III-like" evidence="3">
    <location>
        <begin position="660"/>
        <end position="729"/>
    </location>
</feature>
<accession>A0A2M8QA50</accession>
<dbReference type="InterPro" id="IPR017853">
    <property type="entry name" value="GH"/>
</dbReference>
<dbReference type="SMART" id="SM01217">
    <property type="entry name" value="Fn3_like"/>
    <property type="match status" value="1"/>
</dbReference>
<organism evidence="4 5">
    <name type="scientific">Candidatus Thermofonsia Clade 3 bacterium</name>
    <dbReference type="NCBI Taxonomy" id="2364212"/>
    <lineage>
        <taxon>Bacteria</taxon>
        <taxon>Bacillati</taxon>
        <taxon>Chloroflexota</taxon>
        <taxon>Candidatus Thermofontia</taxon>
        <taxon>Candidatus Thermofonsia Clade 3</taxon>
    </lineage>
</organism>
<dbReference type="InterPro" id="IPR002772">
    <property type="entry name" value="Glyco_hydro_3_C"/>
</dbReference>
<dbReference type="InterPro" id="IPR026891">
    <property type="entry name" value="Fn3-like"/>
</dbReference>
<dbReference type="EMBL" id="PGTN01000110">
    <property type="protein sequence ID" value="PJF46683.1"/>
    <property type="molecule type" value="Genomic_DNA"/>
</dbReference>
<dbReference type="AlphaFoldDB" id="A0A2M8QA50"/>
<dbReference type="InterPro" id="IPR013783">
    <property type="entry name" value="Ig-like_fold"/>
</dbReference>
<dbReference type="Gene3D" id="3.40.50.1700">
    <property type="entry name" value="Glycoside hydrolase family 3 C-terminal domain"/>
    <property type="match status" value="1"/>
</dbReference>
<dbReference type="Gene3D" id="3.20.20.300">
    <property type="entry name" value="Glycoside hydrolase, family 3, N-terminal domain"/>
    <property type="match status" value="1"/>
</dbReference>
<dbReference type="FunFam" id="3.40.50.1700:FF:000009">
    <property type="entry name" value="Periplasmic beta-glucosidase"/>
    <property type="match status" value="1"/>
</dbReference>
<evidence type="ECO:0000313" key="5">
    <source>
        <dbReference type="Proteomes" id="UP000230790"/>
    </source>
</evidence>
<keyword evidence="2" id="KW-0378">Hydrolase</keyword>
<dbReference type="SUPFAM" id="SSF52279">
    <property type="entry name" value="Beta-D-glucan exohydrolase, C-terminal domain"/>
    <property type="match status" value="1"/>
</dbReference>
<protein>
    <submittedName>
        <fullName evidence="4">Beta-glucosidase</fullName>
    </submittedName>
</protein>
<dbReference type="Pfam" id="PF14310">
    <property type="entry name" value="Fn3-like"/>
    <property type="match status" value="1"/>
</dbReference>
<evidence type="ECO:0000256" key="1">
    <source>
        <dbReference type="ARBA" id="ARBA00005336"/>
    </source>
</evidence>
<proteinExistence type="inferred from homology"/>
<dbReference type="GO" id="GO:0009251">
    <property type="term" value="P:glucan catabolic process"/>
    <property type="evidence" value="ECO:0007669"/>
    <property type="project" value="TreeGrafter"/>
</dbReference>
<comment type="caution">
    <text evidence="4">The sequence shown here is derived from an EMBL/GenBank/DDBJ whole genome shotgun (WGS) entry which is preliminary data.</text>
</comment>
<dbReference type="InterPro" id="IPR036881">
    <property type="entry name" value="Glyco_hydro_3_C_sf"/>
</dbReference>
<sequence>MTPNVHPQVRDLLARMTLDEKLAQLNACWMRDLLTDGRLDADKLRQRCRAGIGQITRPAGSSALLPDALAEAANQIQRFLVEETRLGIPAILHEECCAGAMVRQGTTFPQPIGLASTFQPDLIAEMSAAIRSQLRAIGVRQGLAPVLDLARDPRWGRFEETFGEDPLLVARCGVAYVRGLQGDDLREGVMATGKHFIGHSASQGGLNCAPALLGRRELFEAYLLPFQAAIQAAGLASIMNAYPELDGEVVAASRRLLTDLLREALGFDGLVVSDYEAIMMIHTYHFAAENLRRAAVLAVQAGLDIELPTTCCYGDLLRQALEAGEVDMATIDQAVSRNLQKKFELGLFEHPYVEAERAATTFADPRHRELAQRIARQSLVLLKSDGLLPLPRTLHSLAVIGPNAHNARNLLGDYTYPAHLEDQFPAETAEELTRIPTVLDGIRALAAPGTQVRYARGCDNLEPSTDGFAEAIRAAEQADAVILVLGDRSGLTPRCTSGETRDSASLRLPGPQEALAEAILATGKPVALVLVTGRPYDLSRIEPRVQAILQAWLPGEAGGLATAEALFGEVNPGGKLPVTFPRSVGQLPIFYNHKPSASRSNWHGDYMDESVRPLYPFGHGLSYTYFGYSDLVISPAQVTRGEQVDISLEVCNSGERAGDEVVQLYVRDEYASLPRPVKELKGFARLTVAPGERRRVTFHLPADALAFYDADLRLTLEPGRVQVMVGSSSEDIRLTGAFEIVGEGPMPVSRRVWDCPVSVA</sequence>
<reference evidence="4 5" key="1">
    <citation type="submission" date="2017-11" db="EMBL/GenBank/DDBJ databases">
        <title>Evolution of Phototrophy in the Chloroflexi Phylum Driven by Horizontal Gene Transfer.</title>
        <authorList>
            <person name="Ward L.M."/>
            <person name="Hemp J."/>
            <person name="Shih P.M."/>
            <person name="Mcglynn S.E."/>
            <person name="Fischer W."/>
        </authorList>
    </citation>
    <scope>NUCLEOTIDE SEQUENCE [LARGE SCALE GENOMIC DNA]</scope>
    <source>
        <strain evidence="4">JP3_7</strain>
    </source>
</reference>
<dbReference type="Pfam" id="PF01915">
    <property type="entry name" value="Glyco_hydro_3_C"/>
    <property type="match status" value="1"/>
</dbReference>
<dbReference type="InterPro" id="IPR036962">
    <property type="entry name" value="Glyco_hydro_3_N_sf"/>
</dbReference>
<dbReference type="Pfam" id="PF00933">
    <property type="entry name" value="Glyco_hydro_3"/>
    <property type="match status" value="1"/>
</dbReference>
<gene>
    <name evidence="4" type="ORF">CUN48_12540</name>
</gene>